<dbReference type="Proteomes" id="UP000053097">
    <property type="component" value="Unassembled WGS sequence"/>
</dbReference>
<name>A0A026WC58_OOCBI</name>
<evidence type="ECO:0000313" key="2">
    <source>
        <dbReference type="Proteomes" id="UP000053097"/>
    </source>
</evidence>
<feature type="non-terminal residue" evidence="1">
    <location>
        <position position="1"/>
    </location>
</feature>
<protein>
    <submittedName>
        <fullName evidence="1">Uncharacterized protein</fullName>
    </submittedName>
</protein>
<organism evidence="1 2">
    <name type="scientific">Ooceraea biroi</name>
    <name type="common">Clonal raider ant</name>
    <name type="synonym">Cerapachys biroi</name>
    <dbReference type="NCBI Taxonomy" id="2015173"/>
    <lineage>
        <taxon>Eukaryota</taxon>
        <taxon>Metazoa</taxon>
        <taxon>Ecdysozoa</taxon>
        <taxon>Arthropoda</taxon>
        <taxon>Hexapoda</taxon>
        <taxon>Insecta</taxon>
        <taxon>Pterygota</taxon>
        <taxon>Neoptera</taxon>
        <taxon>Endopterygota</taxon>
        <taxon>Hymenoptera</taxon>
        <taxon>Apocrita</taxon>
        <taxon>Aculeata</taxon>
        <taxon>Formicoidea</taxon>
        <taxon>Formicidae</taxon>
        <taxon>Dorylinae</taxon>
        <taxon>Ooceraea</taxon>
    </lineage>
</organism>
<dbReference type="EMBL" id="KK107276">
    <property type="protein sequence ID" value="EZA53645.1"/>
    <property type="molecule type" value="Genomic_DNA"/>
</dbReference>
<evidence type="ECO:0000313" key="1">
    <source>
        <dbReference type="EMBL" id="EZA53645.1"/>
    </source>
</evidence>
<dbReference type="AlphaFoldDB" id="A0A026WC58"/>
<gene>
    <name evidence="1" type="ORF">X777_06910</name>
</gene>
<reference evidence="1 2" key="1">
    <citation type="journal article" date="2014" name="Curr. Biol.">
        <title>The genome of the clonal raider ant Cerapachys biroi.</title>
        <authorList>
            <person name="Oxley P.R."/>
            <person name="Ji L."/>
            <person name="Fetter-Pruneda I."/>
            <person name="McKenzie S.K."/>
            <person name="Li C."/>
            <person name="Hu H."/>
            <person name="Zhang G."/>
            <person name="Kronauer D.J."/>
        </authorList>
    </citation>
    <scope>NUCLEOTIDE SEQUENCE [LARGE SCALE GENOMIC DNA]</scope>
</reference>
<accession>A0A026WC58</accession>
<keyword evidence="2" id="KW-1185">Reference proteome</keyword>
<sequence length="265" mass="29701">FHDFLAGTQTHEHAAGSHTKWELLIMTVTRRRDGLSLLDNLRVCRLVTGAHSRRAAARARVATPGSRRSGRCLTVSFFVDIAHHVRINEYGSHSGGWIKVLHPPSSTYLPRPSDTRASNSGRSCLRQRRFPESRRIDDQRTPPCFTRATPCLPPVLALLTTVIISRGLSGPMTPALIHPGPVIGQPAGWMVLEGFADWRPLWNAQEGCAAARTCVIRRLDRRRGSNARRNDHSHVAHKCTTTFHRSFPYRRQLTLASLAAFRLRT</sequence>
<proteinExistence type="predicted"/>